<feature type="domain" description="FecR protein" evidence="2">
    <location>
        <begin position="67"/>
        <end position="161"/>
    </location>
</feature>
<dbReference type="PANTHER" id="PTHR38731:SF1">
    <property type="entry name" value="FECR PROTEIN DOMAIN-CONTAINING PROTEIN"/>
    <property type="match status" value="1"/>
</dbReference>
<dbReference type="Proteomes" id="UP000053690">
    <property type="component" value="Unassembled WGS sequence"/>
</dbReference>
<evidence type="ECO:0000313" key="3">
    <source>
        <dbReference type="EMBL" id="KUJ81120.1"/>
    </source>
</evidence>
<sequence>MQTRSLLSTILVAVSIGSAVPVVAQTVAPDPRVCVVQHVDGITEVSDRGANARPASVGLGLGRNAILRTEAGARITMSCSGGLKVVLGPDSEVEVFGLLSGGSRPFGLRLIDGIAGFLFSSDAGNGVQVRTPSAVAAVRSTEWAMQVKDRASAVFAREGIVFVFANGENKRLDPGEGIDVAPSGTMGNVTAWGQARIDQFDALLGSDW</sequence>
<organism evidence="3 4">
    <name type="scientific">Ruegeria profundi</name>
    <dbReference type="NCBI Taxonomy" id="1685378"/>
    <lineage>
        <taxon>Bacteria</taxon>
        <taxon>Pseudomonadati</taxon>
        <taxon>Pseudomonadota</taxon>
        <taxon>Alphaproteobacteria</taxon>
        <taxon>Rhodobacterales</taxon>
        <taxon>Roseobacteraceae</taxon>
        <taxon>Ruegeria</taxon>
    </lineage>
</organism>
<dbReference type="RefSeq" id="WP_068333166.1">
    <property type="nucleotide sequence ID" value="NZ_LQBP01000002.1"/>
</dbReference>
<gene>
    <name evidence="3" type="ORF">AVO44_04415</name>
</gene>
<evidence type="ECO:0000259" key="2">
    <source>
        <dbReference type="Pfam" id="PF04773"/>
    </source>
</evidence>
<dbReference type="AlphaFoldDB" id="A0A0X3U6A5"/>
<reference evidence="4" key="1">
    <citation type="submission" date="2015-12" db="EMBL/GenBank/DDBJ databases">
        <authorList>
            <person name="Zhang G."/>
            <person name="Stingl U."/>
        </authorList>
    </citation>
    <scope>NUCLEOTIDE SEQUENCE [LARGE SCALE GENOMIC DNA]</scope>
    <source>
        <strain evidence="4">ZGT108</strain>
    </source>
</reference>
<accession>A0A0X3U6A5</accession>
<comment type="caution">
    <text evidence="3">The sequence shown here is derived from an EMBL/GenBank/DDBJ whole genome shotgun (WGS) entry which is preliminary data.</text>
</comment>
<dbReference type="OrthoDB" id="7705200at2"/>
<protein>
    <recommendedName>
        <fullName evidence="2">FecR protein domain-containing protein</fullName>
    </recommendedName>
</protein>
<proteinExistence type="predicted"/>
<evidence type="ECO:0000256" key="1">
    <source>
        <dbReference type="SAM" id="SignalP"/>
    </source>
</evidence>
<feature type="chain" id="PRO_5007054757" description="FecR protein domain-containing protein" evidence="1">
    <location>
        <begin position="25"/>
        <end position="208"/>
    </location>
</feature>
<dbReference type="InterPro" id="IPR006860">
    <property type="entry name" value="FecR"/>
</dbReference>
<dbReference type="STRING" id="1685378.AVO44_04415"/>
<name>A0A0X3U6A5_9RHOB</name>
<feature type="signal peptide" evidence="1">
    <location>
        <begin position="1"/>
        <end position="24"/>
    </location>
</feature>
<dbReference type="EMBL" id="LQBP01000002">
    <property type="protein sequence ID" value="KUJ81120.1"/>
    <property type="molecule type" value="Genomic_DNA"/>
</dbReference>
<keyword evidence="1" id="KW-0732">Signal</keyword>
<dbReference type="Gene3D" id="2.60.120.1440">
    <property type="match status" value="1"/>
</dbReference>
<dbReference type="PANTHER" id="PTHR38731">
    <property type="entry name" value="LIPL45-RELATED LIPOPROTEIN-RELATED"/>
    <property type="match status" value="1"/>
</dbReference>
<keyword evidence="4" id="KW-1185">Reference proteome</keyword>
<dbReference type="Pfam" id="PF04773">
    <property type="entry name" value="FecR"/>
    <property type="match status" value="1"/>
</dbReference>
<evidence type="ECO:0000313" key="4">
    <source>
        <dbReference type="Proteomes" id="UP000053690"/>
    </source>
</evidence>